<dbReference type="InterPro" id="IPR023209">
    <property type="entry name" value="DAO"/>
</dbReference>
<dbReference type="PhylomeDB" id="B3S8F8"/>
<dbReference type="AlphaFoldDB" id="B3S8F8"/>
<protein>
    <recommendedName>
        <fullName evidence="8">FAD dependent oxidoreductase domain-containing protein</fullName>
    </recommendedName>
</protein>
<evidence type="ECO:0000256" key="5">
    <source>
        <dbReference type="ARBA" id="ARBA00022827"/>
    </source>
</evidence>
<feature type="domain" description="FAD dependent oxidoreductase" evidence="8">
    <location>
        <begin position="6"/>
        <end position="322"/>
    </location>
</feature>
<feature type="binding site" evidence="7">
    <location>
        <position position="312"/>
    </location>
    <ligand>
        <name>D-dopa</name>
        <dbReference type="ChEBI" id="CHEBI:149689"/>
    </ligand>
</feature>
<dbReference type="InParanoid" id="B3S8F8"/>
<proteinExistence type="inferred from homology"/>
<accession>B3S8F8</accession>
<dbReference type="OMA" id="TDPTRHM"/>
<evidence type="ECO:0000313" key="10">
    <source>
        <dbReference type="Proteomes" id="UP000009022"/>
    </source>
</evidence>
<dbReference type="GO" id="GO:0071949">
    <property type="term" value="F:FAD binding"/>
    <property type="evidence" value="ECO:0007669"/>
    <property type="project" value="InterPro"/>
</dbReference>
<dbReference type="Proteomes" id="UP000009022">
    <property type="component" value="Unassembled WGS sequence"/>
</dbReference>
<dbReference type="CTD" id="6757801"/>
<dbReference type="Gene3D" id="3.30.9.10">
    <property type="entry name" value="D-Amino Acid Oxidase, subunit A, domain 2"/>
    <property type="match status" value="1"/>
</dbReference>
<dbReference type="KEGG" id="tad:TRIADDRAFT_60526"/>
<feature type="binding site" evidence="7">
    <location>
        <position position="282"/>
    </location>
    <ligand>
        <name>D-dopa</name>
        <dbReference type="ChEBI" id="CHEBI:149689"/>
    </ligand>
</feature>
<dbReference type="PIRSF" id="PIRSF000189">
    <property type="entry name" value="D-aa_oxidase"/>
    <property type="match status" value="1"/>
</dbReference>
<feature type="binding site" evidence="7">
    <location>
        <position position="227"/>
    </location>
    <ligand>
        <name>D-dopa</name>
        <dbReference type="ChEBI" id="CHEBI:149689"/>
    </ligand>
</feature>
<dbReference type="STRING" id="10228.B3S8F8"/>
<sequence>MAAVSVCIVGAGVCGLSTALLLAESKSIPYKVTIIADQFSPKTTSNAAAAVVAPFILGPETPIQLQRRWIKQTMDWLGSLYKTTDATTIGVILQHLYFCYDKMQQDSYWKDWLLSYRKLTPKEKEMAFADDSIIDGWCCSTFTLDTDKYMHWLTNKLKNLNCRFIQKKLRDLSEVSSYDIVVNCSGIGANRLVPDPSVVPVRGQAIRVKAPWVQHCCIYINEKAISYILPRATTVLLGGTAQAGNWSKSIDPNDSKRIFEDCCKIIPSLKNAETVEEIVDLRPSRPSVRLEIETRRTGHKDMKIVHNYGHGGSGISLHWGCALDSFKLVEKLAEDIRVSCKL</sequence>
<dbReference type="GO" id="GO:0003884">
    <property type="term" value="F:D-amino-acid oxidase activity"/>
    <property type="evidence" value="ECO:0000318"/>
    <property type="project" value="GO_Central"/>
</dbReference>
<dbReference type="eggNOG" id="KOG3923">
    <property type="taxonomic scope" value="Eukaryota"/>
</dbReference>
<name>B3S8F8_TRIAD</name>
<evidence type="ECO:0000256" key="1">
    <source>
        <dbReference type="ARBA" id="ARBA00001974"/>
    </source>
</evidence>
<dbReference type="Pfam" id="PF01266">
    <property type="entry name" value="DAO"/>
    <property type="match status" value="1"/>
</dbReference>
<dbReference type="OrthoDB" id="2015447at2759"/>
<dbReference type="HOGENOM" id="CLU_034311_0_2_1"/>
<evidence type="ECO:0000256" key="6">
    <source>
        <dbReference type="ARBA" id="ARBA00023002"/>
    </source>
</evidence>
<dbReference type="SUPFAM" id="SSF54373">
    <property type="entry name" value="FAD-linked reductases, C-terminal domain"/>
    <property type="match status" value="1"/>
</dbReference>
<feature type="binding site" evidence="7">
    <location>
        <begin position="44"/>
        <end position="45"/>
    </location>
    <ligand>
        <name>FAD</name>
        <dbReference type="ChEBI" id="CHEBI:57692"/>
    </ligand>
</feature>
<dbReference type="SUPFAM" id="SSF51971">
    <property type="entry name" value="Nucleotide-binding domain"/>
    <property type="match status" value="1"/>
</dbReference>
<keyword evidence="10" id="KW-1185">Reference proteome</keyword>
<comment type="cofactor">
    <cofactor evidence="1 7">
        <name>FAD</name>
        <dbReference type="ChEBI" id="CHEBI:57692"/>
    </cofactor>
</comment>
<dbReference type="PROSITE" id="PS00677">
    <property type="entry name" value="DAO"/>
    <property type="match status" value="1"/>
</dbReference>
<comment type="similarity">
    <text evidence="3">Belongs to the DAMOX/DASOX family.</text>
</comment>
<dbReference type="GeneID" id="6757801"/>
<comment type="subcellular location">
    <subcellularLocation>
        <location evidence="2">Peroxisome matrix</location>
    </subcellularLocation>
</comment>
<dbReference type="InterPro" id="IPR006181">
    <property type="entry name" value="D-amino_acid_oxidase_CS"/>
</dbReference>
<dbReference type="RefSeq" id="XP_002116523.1">
    <property type="nucleotide sequence ID" value="XM_002116487.1"/>
</dbReference>
<keyword evidence="6" id="KW-0560">Oxidoreductase</keyword>
<reference evidence="9 10" key="1">
    <citation type="journal article" date="2008" name="Nature">
        <title>The Trichoplax genome and the nature of placozoans.</title>
        <authorList>
            <person name="Srivastava M."/>
            <person name="Begovic E."/>
            <person name="Chapman J."/>
            <person name="Putnam N.H."/>
            <person name="Hellsten U."/>
            <person name="Kawashima T."/>
            <person name="Kuo A."/>
            <person name="Mitros T."/>
            <person name="Salamov A."/>
            <person name="Carpenter M.L."/>
            <person name="Signorovitch A.Y."/>
            <person name="Moreno M.A."/>
            <person name="Kamm K."/>
            <person name="Grimwood J."/>
            <person name="Schmutz J."/>
            <person name="Shapiro H."/>
            <person name="Grigoriev I.V."/>
            <person name="Buss L.W."/>
            <person name="Schierwater B."/>
            <person name="Dellaporta S.L."/>
            <person name="Rokhsar D.S."/>
        </authorList>
    </citation>
    <scope>NUCLEOTIDE SEQUENCE [LARGE SCALE GENOMIC DNA]</scope>
    <source>
        <strain evidence="9 10">Grell-BS-1999</strain>
    </source>
</reference>
<keyword evidence="5 7" id="KW-0274">FAD</keyword>
<dbReference type="GO" id="GO:0005782">
    <property type="term" value="C:peroxisomal matrix"/>
    <property type="evidence" value="ECO:0007669"/>
    <property type="project" value="UniProtKB-SubCell"/>
</dbReference>
<dbReference type="Gene3D" id="3.40.50.720">
    <property type="entry name" value="NAD(P)-binding Rossmann-like Domain"/>
    <property type="match status" value="1"/>
</dbReference>
<dbReference type="PANTHER" id="PTHR11530:SF11">
    <property type="entry name" value="D-ASPARTATE OXIDASE"/>
    <property type="match status" value="1"/>
</dbReference>
<evidence type="ECO:0000256" key="7">
    <source>
        <dbReference type="PIRSR" id="PIRSR000189-1"/>
    </source>
</evidence>
<evidence type="ECO:0000256" key="2">
    <source>
        <dbReference type="ARBA" id="ARBA00004253"/>
    </source>
</evidence>
<evidence type="ECO:0000256" key="4">
    <source>
        <dbReference type="ARBA" id="ARBA00022630"/>
    </source>
</evidence>
<dbReference type="EMBL" id="DS985256">
    <property type="protein sequence ID" value="EDV20879.1"/>
    <property type="molecule type" value="Genomic_DNA"/>
</dbReference>
<evidence type="ECO:0000259" key="8">
    <source>
        <dbReference type="Pfam" id="PF01266"/>
    </source>
</evidence>
<keyword evidence="4" id="KW-0285">Flavoprotein</keyword>
<evidence type="ECO:0000313" key="9">
    <source>
        <dbReference type="EMBL" id="EDV20879.1"/>
    </source>
</evidence>
<dbReference type="FunCoup" id="B3S8F8">
    <property type="interactions" value="175"/>
</dbReference>
<dbReference type="GO" id="GO:0005737">
    <property type="term" value="C:cytoplasm"/>
    <property type="evidence" value="ECO:0000318"/>
    <property type="project" value="GO_Central"/>
</dbReference>
<evidence type="ECO:0000256" key="3">
    <source>
        <dbReference type="ARBA" id="ARBA00006730"/>
    </source>
</evidence>
<dbReference type="InterPro" id="IPR006076">
    <property type="entry name" value="FAD-dep_OxRdtase"/>
</dbReference>
<organism evidence="9 10">
    <name type="scientific">Trichoplax adhaerens</name>
    <name type="common">Trichoplax reptans</name>
    <dbReference type="NCBI Taxonomy" id="10228"/>
    <lineage>
        <taxon>Eukaryota</taxon>
        <taxon>Metazoa</taxon>
        <taxon>Placozoa</taxon>
        <taxon>Uniplacotomia</taxon>
        <taxon>Trichoplacea</taxon>
        <taxon>Trichoplacidae</taxon>
        <taxon>Trichoplax</taxon>
    </lineage>
</organism>
<gene>
    <name evidence="9" type="ORF">TRIADDRAFT_60526</name>
</gene>
<dbReference type="GO" id="GO:0019478">
    <property type="term" value="P:D-amino acid catabolic process"/>
    <property type="evidence" value="ECO:0000318"/>
    <property type="project" value="GO_Central"/>
</dbReference>
<dbReference type="PANTHER" id="PTHR11530">
    <property type="entry name" value="D-AMINO ACID OXIDASE"/>
    <property type="match status" value="1"/>
</dbReference>